<keyword evidence="6" id="KW-0808">Transferase</keyword>
<dbReference type="PANTHER" id="PTHR23033">
    <property type="entry name" value="BETA1,3-GALACTOSYLTRANSFERASE"/>
    <property type="match status" value="1"/>
</dbReference>
<comment type="subcellular location">
    <subcellularLocation>
        <location evidence="1">Membrane</location>
        <topology evidence="1">Single-pass type II membrane protein</topology>
    </subcellularLocation>
</comment>
<evidence type="ECO:0000256" key="4">
    <source>
        <dbReference type="ARBA" id="ARBA00012557"/>
    </source>
</evidence>
<accession>A0ABR1MWQ8</accession>
<reference evidence="14 15" key="1">
    <citation type="submission" date="2024-04" db="EMBL/GenBank/DDBJ databases">
        <title>Phyllosticta paracitricarpa is synonymous to the EU quarantine fungus P. citricarpa based on phylogenomic analyses.</title>
        <authorList>
            <consortium name="Lawrence Berkeley National Laboratory"/>
            <person name="Van ingen-buijs V.A."/>
            <person name="Van westerhoven A.C."/>
            <person name="Haridas S."/>
            <person name="Skiadas P."/>
            <person name="Martin F."/>
            <person name="Groenewald J.Z."/>
            <person name="Crous P.W."/>
            <person name="Seidl M.F."/>
        </authorList>
    </citation>
    <scope>NUCLEOTIDE SEQUENCE [LARGE SCALE GENOMIC DNA]</scope>
    <source>
        <strain evidence="14 15">CBS 141358</strain>
    </source>
</reference>
<evidence type="ECO:0000313" key="14">
    <source>
        <dbReference type="EMBL" id="KAK7607384.1"/>
    </source>
</evidence>
<protein>
    <recommendedName>
        <fullName evidence="4">N-acetylgalactosaminide beta-1,3-galactosyltransferase</fullName>
        <ecNumber evidence="4">2.4.1.122</ecNumber>
    </recommendedName>
</protein>
<evidence type="ECO:0000256" key="1">
    <source>
        <dbReference type="ARBA" id="ARBA00004606"/>
    </source>
</evidence>
<evidence type="ECO:0000256" key="9">
    <source>
        <dbReference type="ARBA" id="ARBA00022968"/>
    </source>
</evidence>
<dbReference type="InterPro" id="IPR026050">
    <property type="entry name" value="C1GALT1/C1GALT1_chp1"/>
</dbReference>
<keyword evidence="15" id="KW-1185">Reference proteome</keyword>
<evidence type="ECO:0000256" key="8">
    <source>
        <dbReference type="ARBA" id="ARBA00022741"/>
    </source>
</evidence>
<feature type="domain" description="Fringe-like glycosyltransferase" evidence="13">
    <location>
        <begin position="177"/>
        <end position="283"/>
    </location>
</feature>
<comment type="pathway">
    <text evidence="2">Protein modification; protein glycosylation.</text>
</comment>
<keyword evidence="9" id="KW-0735">Signal-anchor</keyword>
<keyword evidence="10 12" id="KW-1133">Transmembrane helix</keyword>
<evidence type="ECO:0000259" key="13">
    <source>
        <dbReference type="Pfam" id="PF02434"/>
    </source>
</evidence>
<dbReference type="Proteomes" id="UP001367316">
    <property type="component" value="Unassembled WGS sequence"/>
</dbReference>
<dbReference type="InterPro" id="IPR003378">
    <property type="entry name" value="Fringe-like_glycosylTrfase"/>
</dbReference>
<evidence type="ECO:0000256" key="6">
    <source>
        <dbReference type="ARBA" id="ARBA00022679"/>
    </source>
</evidence>
<evidence type="ECO:0000256" key="11">
    <source>
        <dbReference type="ARBA" id="ARBA00023136"/>
    </source>
</evidence>
<sequence>MLVQRQQQRRGATILVGLSLVSFVYILYNLAFPHLVGRYGVQRESLFLESTDRDVECHAGSAAAARDSRAKDVLVIMKTGATEARRKVPVHFDTTFRCIPNYVIYSDMEERINNVPVHDALANFSATIKATNQDFHFYYRQHKLRAEGQNLSELVTSTAGRDRAWNLDKWKFLPLLEKALRHSPQAKWFVFIEADTFLVWSNMLRWLDQLDPDKPLYIGGQNWLGDTKFAHGGTGYVVSRKALRMAVDGYTKERQRWDEQTATEAAGDALLAKLFNSIGIGLTETWPITQGETPFSLDYTTRHLCFPVVTYHHVSPEWVRAMWKFEQIWFSQAGKSAILRHRDVFNHVVAPQLSQAKAGWDNLSGDNEEVVVYQDGGADSCRRACQARPDCVQWHYNPASCKTGNVIKLGANETSGSGVENVSGWMLDRIAKYVRQVEPCTQGWITA</sequence>
<evidence type="ECO:0000256" key="3">
    <source>
        <dbReference type="ARBA" id="ARBA00006462"/>
    </source>
</evidence>
<proteinExistence type="inferred from homology"/>
<gene>
    <name evidence="14" type="ORF">JOL62DRAFT_278231</name>
</gene>
<dbReference type="EMBL" id="JBBPBF010000037">
    <property type="protein sequence ID" value="KAK7607384.1"/>
    <property type="molecule type" value="Genomic_DNA"/>
</dbReference>
<evidence type="ECO:0000256" key="2">
    <source>
        <dbReference type="ARBA" id="ARBA00004922"/>
    </source>
</evidence>
<keyword evidence="11 12" id="KW-0472">Membrane</keyword>
<evidence type="ECO:0000256" key="12">
    <source>
        <dbReference type="SAM" id="Phobius"/>
    </source>
</evidence>
<evidence type="ECO:0000256" key="5">
    <source>
        <dbReference type="ARBA" id="ARBA00022676"/>
    </source>
</evidence>
<evidence type="ECO:0000256" key="7">
    <source>
        <dbReference type="ARBA" id="ARBA00022692"/>
    </source>
</evidence>
<keyword evidence="7 12" id="KW-0812">Transmembrane</keyword>
<dbReference type="Pfam" id="PF02434">
    <property type="entry name" value="Fringe"/>
    <property type="match status" value="1"/>
</dbReference>
<name>A0ABR1MWQ8_9PEZI</name>
<organism evidence="14 15">
    <name type="scientific">Phyllosticta paracitricarpa</name>
    <dbReference type="NCBI Taxonomy" id="2016321"/>
    <lineage>
        <taxon>Eukaryota</taxon>
        <taxon>Fungi</taxon>
        <taxon>Dikarya</taxon>
        <taxon>Ascomycota</taxon>
        <taxon>Pezizomycotina</taxon>
        <taxon>Dothideomycetes</taxon>
        <taxon>Dothideomycetes incertae sedis</taxon>
        <taxon>Botryosphaeriales</taxon>
        <taxon>Phyllostictaceae</taxon>
        <taxon>Phyllosticta</taxon>
    </lineage>
</organism>
<comment type="similarity">
    <text evidence="3">Belongs to the glycosyltransferase 31 family. Beta3-Gal-T subfamily.</text>
</comment>
<dbReference type="EC" id="2.4.1.122" evidence="4"/>
<comment type="caution">
    <text evidence="14">The sequence shown here is derived from an EMBL/GenBank/DDBJ whole genome shotgun (WGS) entry which is preliminary data.</text>
</comment>
<dbReference type="Gene3D" id="3.90.550.50">
    <property type="match status" value="1"/>
</dbReference>
<dbReference type="PANTHER" id="PTHR23033:SF47">
    <property type="entry name" value="APPLE DOMAIN-CONTAINING PROTEIN-RELATED"/>
    <property type="match status" value="1"/>
</dbReference>
<evidence type="ECO:0000256" key="10">
    <source>
        <dbReference type="ARBA" id="ARBA00022989"/>
    </source>
</evidence>
<keyword evidence="5" id="KW-0328">Glycosyltransferase</keyword>
<keyword evidence="8" id="KW-0547">Nucleotide-binding</keyword>
<feature type="transmembrane region" description="Helical" evidence="12">
    <location>
        <begin position="12"/>
        <end position="32"/>
    </location>
</feature>
<evidence type="ECO:0000313" key="15">
    <source>
        <dbReference type="Proteomes" id="UP001367316"/>
    </source>
</evidence>